<dbReference type="Pfam" id="PF05929">
    <property type="entry name" value="Phage_GPO"/>
    <property type="match status" value="1"/>
</dbReference>
<dbReference type="AlphaFoldDB" id="A0A2N3KWU4"/>
<comment type="caution">
    <text evidence="2">The sequence shown here is derived from an EMBL/GenBank/DDBJ whole genome shotgun (WGS) entry which is preliminary data.</text>
</comment>
<dbReference type="Proteomes" id="UP000233597">
    <property type="component" value="Unassembled WGS sequence"/>
</dbReference>
<feature type="region of interest" description="Disordered" evidence="1">
    <location>
        <begin position="229"/>
        <end position="254"/>
    </location>
</feature>
<reference evidence="2 3" key="1">
    <citation type="submission" date="2017-09" db="EMBL/GenBank/DDBJ databases">
        <title>Biodiversity and function of Thalassospira species in the particle-attached aromatic-hydrocarbon-degrading consortia from the surface seawater of the South China Sea.</title>
        <authorList>
            <person name="Dong C."/>
            <person name="Liu R."/>
            <person name="Shao Z."/>
        </authorList>
    </citation>
    <scope>NUCLEOTIDE SEQUENCE [LARGE SCALE GENOMIC DNA]</scope>
    <source>
        <strain evidence="2 3">CSC1P2</strain>
    </source>
</reference>
<evidence type="ECO:0000313" key="3">
    <source>
        <dbReference type="Proteomes" id="UP000233597"/>
    </source>
</evidence>
<feature type="compositionally biased region" description="Polar residues" evidence="1">
    <location>
        <begin position="243"/>
        <end position="254"/>
    </location>
</feature>
<accession>A0A2N3KWU4</accession>
<dbReference type="OrthoDB" id="5625143at2"/>
<sequence length="254" mass="27638">MKTKFFRVARSGKTIDGREITRDQIDQMAKNYDPQKYGARVWLEHLRSVLPDSSFKAYGDVLALKAEDDADGNRVLLAQIDATSDLVELNRKRQKVFSSIEIVPNFDGTGEAYMAGLAVTDSPASLGTDMLKFAIQKSQAQNLFSEAIEATDGLTEEKPDLFSRVKALLLGQRDTADAKFNQVEQSTLAIAAEISGLKSDLQNAPDRADFDALKLNVEDLTAALAKITTSLSGEPQTPERGKSSGQSNGSLTDC</sequence>
<evidence type="ECO:0000256" key="1">
    <source>
        <dbReference type="SAM" id="MobiDB-lite"/>
    </source>
</evidence>
<gene>
    <name evidence="2" type="ORF">COO20_06555</name>
</gene>
<dbReference type="RefSeq" id="WP_101264885.1">
    <property type="nucleotide sequence ID" value="NZ_NWTK01000003.1"/>
</dbReference>
<organism evidence="2 3">
    <name type="scientific">Thalassospira marina</name>
    <dbReference type="NCBI Taxonomy" id="2048283"/>
    <lineage>
        <taxon>Bacteria</taxon>
        <taxon>Pseudomonadati</taxon>
        <taxon>Pseudomonadota</taxon>
        <taxon>Alphaproteobacteria</taxon>
        <taxon>Rhodospirillales</taxon>
        <taxon>Thalassospiraceae</taxon>
        <taxon>Thalassospira</taxon>
    </lineage>
</organism>
<dbReference type="InterPro" id="IPR009228">
    <property type="entry name" value="Capsid_scaffold_GpO"/>
</dbReference>
<name>A0A2N3KWU4_9PROT</name>
<dbReference type="EMBL" id="NWTK01000003">
    <property type="protein sequence ID" value="PKR55042.1"/>
    <property type="molecule type" value="Genomic_DNA"/>
</dbReference>
<evidence type="ECO:0000313" key="2">
    <source>
        <dbReference type="EMBL" id="PKR55042.1"/>
    </source>
</evidence>
<protein>
    <submittedName>
        <fullName evidence="2">Phage capsid protein</fullName>
    </submittedName>
</protein>
<proteinExistence type="predicted"/>